<accession>A0A369KXR8</accession>
<dbReference type="Gene3D" id="3.80.10.10">
    <property type="entry name" value="Ribonuclease Inhibitor"/>
    <property type="match status" value="2"/>
</dbReference>
<dbReference type="PROSITE" id="PS51450">
    <property type="entry name" value="LRR"/>
    <property type="match status" value="3"/>
</dbReference>
<keyword evidence="1" id="KW-0433">Leucine-rich repeat</keyword>
<evidence type="ECO:0000259" key="3">
    <source>
        <dbReference type="Pfam" id="PF23598"/>
    </source>
</evidence>
<proteinExistence type="predicted"/>
<dbReference type="InterPro" id="IPR032675">
    <property type="entry name" value="LRR_dom_sf"/>
</dbReference>
<evidence type="ECO:0000313" key="5">
    <source>
        <dbReference type="Proteomes" id="UP000253934"/>
    </source>
</evidence>
<comment type="caution">
    <text evidence="4">The sequence shown here is derived from an EMBL/GenBank/DDBJ whole genome shotgun (WGS) entry which is preliminary data.</text>
</comment>
<dbReference type="Pfam" id="PF23598">
    <property type="entry name" value="LRR_14"/>
    <property type="match status" value="1"/>
</dbReference>
<dbReference type="InterPro" id="IPR003591">
    <property type="entry name" value="Leu-rich_rpt_typical-subtyp"/>
</dbReference>
<dbReference type="EMBL" id="QOVW01000070">
    <property type="protein sequence ID" value="RDB35966.1"/>
    <property type="molecule type" value="Genomic_DNA"/>
</dbReference>
<gene>
    <name evidence="4" type="ORF">DCC88_07525</name>
</gene>
<feature type="domain" description="Disease resistance R13L4/SHOC-2-like LRR" evidence="3">
    <location>
        <begin position="147"/>
        <end position="337"/>
    </location>
</feature>
<keyword evidence="5" id="KW-1185">Reference proteome</keyword>
<name>A0A369KXR8_9BACT</name>
<sequence>MNGCASSIIYLLDGNKPYIAYKNDHFNNESITGHKENMTNFSKFSIMSNLFSTRKYDLKLLTDNSFCRELKINNNGNNFEILDPIPKLKTATVCSFQVIFKSKVAIKNLELFFNYTFNDWKGAAGDGTEAQRVARLIDSRTKKLELKNQNIYDLSSIVTLVDLEELNLENNKISEITPYIRELKKLTAINFNHNNINELPKEMGELKKLKTIYFNNNQLTEFPSFIVNLFNPYIIDLSHNKIKQIPNNFNNGSYVQLEELNLDNNNIKELSGNIFVTSLKKLSLKQNKMKTIKDFDLSLQNLTNSIDLSHNELSQKLPSVFFNSRKFVNLTKLDLSHNKFIDFPLLTEKEYLYLKELILNDNNIQGEIDLSNFDGLINVNLNNNQLSLLPKFNLDIKNSVVSLKNNKFTNFTNYQVVKPYSNAGSIDLSNNQITSMRYFPGFAWQKLNLESNLLEELSYNTFANHLFDNSSNGVVVNLKNNRIVKIDCKFFNAHMTSNRNILLEGNPGFPSFGLNITESAPGYQHCLR</sequence>
<dbReference type="SMART" id="SM00364">
    <property type="entry name" value="LRR_BAC"/>
    <property type="match status" value="5"/>
</dbReference>
<evidence type="ECO:0000256" key="1">
    <source>
        <dbReference type="ARBA" id="ARBA00022614"/>
    </source>
</evidence>
<dbReference type="InterPro" id="IPR001611">
    <property type="entry name" value="Leu-rich_rpt"/>
</dbReference>
<dbReference type="PANTHER" id="PTHR45617">
    <property type="entry name" value="LEUCINE RICH REPEAT FAMILY PROTEIN"/>
    <property type="match status" value="1"/>
</dbReference>
<keyword evidence="2" id="KW-0677">Repeat</keyword>
<organism evidence="4 5">
    <name type="scientific">Spirobacillus cienkowskii</name>
    <dbReference type="NCBI Taxonomy" id="495820"/>
    <lineage>
        <taxon>Bacteria</taxon>
        <taxon>Pseudomonadati</taxon>
        <taxon>Bdellovibrionota</taxon>
        <taxon>Oligoflexia</taxon>
        <taxon>Silvanigrellales</taxon>
        <taxon>Spirobacillus</taxon>
    </lineage>
</organism>
<reference evidence="4" key="1">
    <citation type="submission" date="2018-04" db="EMBL/GenBank/DDBJ databases">
        <title>Draft genome sequence of the Candidatus Spirobacillus cienkowskii, a pathogen of freshwater Daphnia species, reconstructed from hemolymph metagenomic reads.</title>
        <authorList>
            <person name="Bresciani L."/>
            <person name="Lemos L.N."/>
            <person name="Wale N."/>
            <person name="Lin J.Y."/>
            <person name="Fernandes G.R."/>
            <person name="Duffy M.A."/>
            <person name="Rodrigues J.M."/>
        </authorList>
    </citation>
    <scope>NUCLEOTIDE SEQUENCE [LARGE SCALE GENOMIC DNA]</scope>
    <source>
        <strain evidence="4">Binning01</strain>
    </source>
</reference>
<dbReference type="SUPFAM" id="SSF52058">
    <property type="entry name" value="L domain-like"/>
    <property type="match status" value="2"/>
</dbReference>
<dbReference type="AlphaFoldDB" id="A0A369KXR8"/>
<dbReference type="SMART" id="SM00369">
    <property type="entry name" value="LRR_TYP"/>
    <property type="match status" value="7"/>
</dbReference>
<evidence type="ECO:0000256" key="2">
    <source>
        <dbReference type="ARBA" id="ARBA00022737"/>
    </source>
</evidence>
<dbReference type="InterPro" id="IPR055414">
    <property type="entry name" value="LRR_R13L4/SHOC2-like"/>
</dbReference>
<evidence type="ECO:0000313" key="4">
    <source>
        <dbReference type="EMBL" id="RDB35966.1"/>
    </source>
</evidence>
<protein>
    <submittedName>
        <fullName evidence="4">Leucine-rich repeat domain-containing protein</fullName>
    </submittedName>
</protein>
<dbReference type="Proteomes" id="UP000253934">
    <property type="component" value="Unassembled WGS sequence"/>
</dbReference>